<dbReference type="AlphaFoldDB" id="A0A061JHZ5"/>
<accession>A0A061JHZ5</accession>
<feature type="region of interest" description="Disordered" evidence="1">
    <location>
        <begin position="1"/>
        <end position="90"/>
    </location>
</feature>
<proteinExistence type="predicted"/>
<feature type="compositionally biased region" description="Low complexity" evidence="1">
    <location>
        <begin position="33"/>
        <end position="63"/>
    </location>
</feature>
<protein>
    <submittedName>
        <fullName evidence="2">Uncharacterized protein</fullName>
    </submittedName>
</protein>
<comment type="caution">
    <text evidence="2">The sequence shown here is derived from an EMBL/GenBank/DDBJ whole genome shotgun (WGS) entry which is preliminary data.</text>
</comment>
<sequence>MSGFFFESTAKNFHGESSNFQQDSEMSSDEESVSGSQQSSDEESVSGSQQSSDEESVSGSQQSSDEESVSGSRKDSEVNSDSFDQENQEGSLRIGTFGNFDFSNFLKLDLEKNRELFADVYKSKGFSVSCIDRNIMLFSEPIYRNIDGLIKLYTENSYSGSVPFQCRNFEANLSQGSPRLEIIDTEINENAEELVLRTDRQEVSDARNSREVRAVLSDSLGKISSQSVSKLDESQESNK</sequence>
<dbReference type="EMBL" id="ARPM03000112">
    <property type="protein sequence ID" value="ETZ05137.1"/>
    <property type="molecule type" value="Genomic_DNA"/>
</dbReference>
<organism evidence="2 3">
    <name type="scientific">Holospora undulata HU1</name>
    <dbReference type="NCBI Taxonomy" id="1321371"/>
    <lineage>
        <taxon>Bacteria</taxon>
        <taxon>Pseudomonadati</taxon>
        <taxon>Pseudomonadota</taxon>
        <taxon>Alphaproteobacteria</taxon>
        <taxon>Holosporales</taxon>
        <taxon>Holosporaceae</taxon>
        <taxon>Holospora</taxon>
    </lineage>
</organism>
<feature type="compositionally biased region" description="Polar residues" evidence="1">
    <location>
        <begin position="9"/>
        <end position="20"/>
    </location>
</feature>
<evidence type="ECO:0000313" key="2">
    <source>
        <dbReference type="EMBL" id="ETZ05137.1"/>
    </source>
</evidence>
<gene>
    <name evidence="2" type="ORF">K737_300440</name>
</gene>
<name>A0A061JHZ5_9PROT</name>
<reference evidence="2 3" key="1">
    <citation type="journal article" date="2013" name="Genome Announc.">
        <title>Draft Genome Sequence of Holospora undulata Strain HU1, a Micronucleus-Specific Symbiont of the Ciliate Paramecium caudatum.</title>
        <authorList>
            <person name="Dohra H."/>
            <person name="Suzuki H."/>
            <person name="Suzuki T."/>
            <person name="Tanaka K."/>
            <person name="Fujishima M."/>
        </authorList>
    </citation>
    <scope>NUCLEOTIDE SEQUENCE [LARGE SCALE GENOMIC DNA]</scope>
    <source>
        <strain evidence="2 3">HU1</strain>
    </source>
</reference>
<keyword evidence="3" id="KW-1185">Reference proteome</keyword>
<dbReference type="Proteomes" id="UP000026922">
    <property type="component" value="Unassembled WGS sequence"/>
</dbReference>
<evidence type="ECO:0000313" key="3">
    <source>
        <dbReference type="Proteomes" id="UP000026922"/>
    </source>
</evidence>
<evidence type="ECO:0000256" key="1">
    <source>
        <dbReference type="SAM" id="MobiDB-lite"/>
    </source>
</evidence>